<dbReference type="PANTHER" id="PTHR38471:SF2">
    <property type="entry name" value="FOUR HELIX BUNDLE PROTEIN"/>
    <property type="match status" value="1"/>
</dbReference>
<dbReference type="AlphaFoldDB" id="A0A2G9YU93"/>
<dbReference type="InterPro" id="IPR012657">
    <property type="entry name" value="23S_rRNA-intervening_sequence"/>
</dbReference>
<dbReference type="Proteomes" id="UP000229976">
    <property type="component" value="Unassembled WGS sequence"/>
</dbReference>
<dbReference type="EMBL" id="PCRO01000028">
    <property type="protein sequence ID" value="PIP22752.1"/>
    <property type="molecule type" value="Genomic_DNA"/>
</dbReference>
<protein>
    <submittedName>
        <fullName evidence="1">Four helix bundle protein</fullName>
    </submittedName>
</protein>
<dbReference type="InterPro" id="IPR036583">
    <property type="entry name" value="23S_rRNA_IVS_sf"/>
</dbReference>
<evidence type="ECO:0000313" key="1">
    <source>
        <dbReference type="EMBL" id="PIP22752.1"/>
    </source>
</evidence>
<sequence length="128" mass="15346">MMENKYISLRDLEVYKLARELSKVGWEIYEDLSWQDKKIVGGQFIRAVDSVGVNIAKGYGRFHYLDKIKFYYNSRGFFNECDSHWIELLKEREKIESKRYEEFKTVAEKLSFKLNNFINSTYKAKNLC</sequence>
<reference evidence="1 2" key="1">
    <citation type="submission" date="2017-09" db="EMBL/GenBank/DDBJ databases">
        <title>Depth-based differentiation of microbial function through sediment-hosted aquifers and enrichment of novel symbionts in the deep terrestrial subsurface.</title>
        <authorList>
            <person name="Probst A.J."/>
            <person name="Ladd B."/>
            <person name="Jarett J.K."/>
            <person name="Geller-Mcgrath D.E."/>
            <person name="Sieber C.M."/>
            <person name="Emerson J.B."/>
            <person name="Anantharaman K."/>
            <person name="Thomas B.C."/>
            <person name="Malmstrom R."/>
            <person name="Stieglmeier M."/>
            <person name="Klingl A."/>
            <person name="Woyke T."/>
            <person name="Ryan C.M."/>
            <person name="Banfield J.F."/>
        </authorList>
    </citation>
    <scope>NUCLEOTIDE SEQUENCE [LARGE SCALE GENOMIC DNA]</scope>
    <source>
        <strain evidence="1">CG23_combo_of_CG06-09_8_20_14_all_39_17</strain>
    </source>
</reference>
<name>A0A2G9YU93_9BACT</name>
<dbReference type="NCBIfam" id="TIGR02436">
    <property type="entry name" value="four helix bundle protein"/>
    <property type="match status" value="1"/>
</dbReference>
<dbReference type="Pfam" id="PF05635">
    <property type="entry name" value="23S_rRNA_IVP"/>
    <property type="match status" value="1"/>
</dbReference>
<organism evidence="1 2">
    <name type="scientific">Candidatus Nealsonbacteria bacterium CG23_combo_of_CG06-09_8_20_14_all_39_17</name>
    <dbReference type="NCBI Taxonomy" id="1974722"/>
    <lineage>
        <taxon>Bacteria</taxon>
        <taxon>Candidatus Nealsoniibacteriota</taxon>
    </lineage>
</organism>
<dbReference type="SUPFAM" id="SSF158446">
    <property type="entry name" value="IVS-encoded protein-like"/>
    <property type="match status" value="1"/>
</dbReference>
<dbReference type="Gene3D" id="1.20.1440.60">
    <property type="entry name" value="23S rRNA-intervening sequence"/>
    <property type="match status" value="1"/>
</dbReference>
<dbReference type="PANTHER" id="PTHR38471">
    <property type="entry name" value="FOUR HELIX BUNDLE PROTEIN"/>
    <property type="match status" value="1"/>
</dbReference>
<proteinExistence type="predicted"/>
<evidence type="ECO:0000313" key="2">
    <source>
        <dbReference type="Proteomes" id="UP000229976"/>
    </source>
</evidence>
<comment type="caution">
    <text evidence="1">The sequence shown here is derived from an EMBL/GenBank/DDBJ whole genome shotgun (WGS) entry which is preliminary data.</text>
</comment>
<gene>
    <name evidence="1" type="ORF">COX37_02330</name>
</gene>
<accession>A0A2G9YU93</accession>